<dbReference type="CDD" id="cd00038">
    <property type="entry name" value="CAP_ED"/>
    <property type="match status" value="1"/>
</dbReference>
<dbReference type="InterPro" id="IPR000595">
    <property type="entry name" value="cNMP-bd_dom"/>
</dbReference>
<evidence type="ECO:0000256" key="2">
    <source>
        <dbReference type="ARBA" id="ARBA00023125"/>
    </source>
</evidence>
<dbReference type="PROSITE" id="PS50042">
    <property type="entry name" value="CNMP_BINDING_3"/>
    <property type="match status" value="1"/>
</dbReference>
<dbReference type="EMBL" id="JAEKJA010000015">
    <property type="protein sequence ID" value="MBJ3777366.1"/>
    <property type="molecule type" value="Genomic_DNA"/>
</dbReference>
<dbReference type="Pfam" id="PF13545">
    <property type="entry name" value="HTH_Crp_2"/>
    <property type="match status" value="1"/>
</dbReference>
<sequence>MVASEIGWLSEQPAPFRELVLDRCELRKMPVGQRLYSLGDPPGGIYGMVEGFADVLLASGPFPPQLVYIARAGWWVGEAAAVTASERRVEVRARTNVEILHLPARELQVIETLDTRTWRYFARLTVSHMDNALMLASTLVRGDVRSKIINTLIRLAGPIRTIDAETFVPCTQHELGEIAGLSRNSVGPCLKRLERDGLVSRRVYGQIGYNPVRLARSLAT</sequence>
<dbReference type="InterPro" id="IPR012318">
    <property type="entry name" value="HTH_CRP"/>
</dbReference>
<feature type="domain" description="Cyclic nucleotide-binding" evidence="4">
    <location>
        <begin position="20"/>
        <end position="110"/>
    </location>
</feature>
<protein>
    <submittedName>
        <fullName evidence="5">Crp/Fnr family transcriptional regulator</fullName>
    </submittedName>
</protein>
<dbReference type="Proteomes" id="UP000609531">
    <property type="component" value="Unassembled WGS sequence"/>
</dbReference>
<dbReference type="Gene3D" id="1.10.10.10">
    <property type="entry name" value="Winged helix-like DNA-binding domain superfamily/Winged helix DNA-binding domain"/>
    <property type="match status" value="1"/>
</dbReference>
<keyword evidence="6" id="KW-1185">Reference proteome</keyword>
<dbReference type="InterPro" id="IPR018490">
    <property type="entry name" value="cNMP-bd_dom_sf"/>
</dbReference>
<accession>A0A934IRG2</accession>
<dbReference type="InterPro" id="IPR036388">
    <property type="entry name" value="WH-like_DNA-bd_sf"/>
</dbReference>
<dbReference type="SUPFAM" id="SSF51206">
    <property type="entry name" value="cAMP-binding domain-like"/>
    <property type="match status" value="1"/>
</dbReference>
<gene>
    <name evidence="5" type="ORF">JCR33_16780</name>
</gene>
<dbReference type="SUPFAM" id="SSF46785">
    <property type="entry name" value="Winged helix' DNA-binding domain"/>
    <property type="match status" value="1"/>
</dbReference>
<dbReference type="Gene3D" id="2.60.120.10">
    <property type="entry name" value="Jelly Rolls"/>
    <property type="match status" value="1"/>
</dbReference>
<keyword evidence="3" id="KW-0804">Transcription</keyword>
<evidence type="ECO:0000313" key="6">
    <source>
        <dbReference type="Proteomes" id="UP000609531"/>
    </source>
</evidence>
<dbReference type="AlphaFoldDB" id="A0A934IRG2"/>
<dbReference type="InterPro" id="IPR036390">
    <property type="entry name" value="WH_DNA-bd_sf"/>
</dbReference>
<reference evidence="5" key="1">
    <citation type="submission" date="2020-12" db="EMBL/GenBank/DDBJ databases">
        <title>Bacterial taxonomy.</title>
        <authorList>
            <person name="Pan X."/>
        </authorList>
    </citation>
    <scope>NUCLEOTIDE SEQUENCE</scope>
    <source>
        <strain evidence="5">B2012</strain>
    </source>
</reference>
<evidence type="ECO:0000259" key="4">
    <source>
        <dbReference type="PROSITE" id="PS50042"/>
    </source>
</evidence>
<dbReference type="GO" id="GO:0006355">
    <property type="term" value="P:regulation of DNA-templated transcription"/>
    <property type="evidence" value="ECO:0007669"/>
    <property type="project" value="InterPro"/>
</dbReference>
<keyword evidence="2" id="KW-0238">DNA-binding</keyword>
<evidence type="ECO:0000256" key="3">
    <source>
        <dbReference type="ARBA" id="ARBA00023163"/>
    </source>
</evidence>
<dbReference type="Pfam" id="PF00027">
    <property type="entry name" value="cNMP_binding"/>
    <property type="match status" value="1"/>
</dbReference>
<keyword evidence="1" id="KW-0805">Transcription regulation</keyword>
<proteinExistence type="predicted"/>
<dbReference type="RefSeq" id="WP_211110360.1">
    <property type="nucleotide sequence ID" value="NZ_JAEKJA010000015.1"/>
</dbReference>
<evidence type="ECO:0000256" key="1">
    <source>
        <dbReference type="ARBA" id="ARBA00023015"/>
    </source>
</evidence>
<dbReference type="InterPro" id="IPR014710">
    <property type="entry name" value="RmlC-like_jellyroll"/>
</dbReference>
<evidence type="ECO:0000313" key="5">
    <source>
        <dbReference type="EMBL" id="MBJ3777366.1"/>
    </source>
</evidence>
<comment type="caution">
    <text evidence="5">The sequence shown here is derived from an EMBL/GenBank/DDBJ whole genome shotgun (WGS) entry which is preliminary data.</text>
</comment>
<dbReference type="GO" id="GO:0003677">
    <property type="term" value="F:DNA binding"/>
    <property type="evidence" value="ECO:0007669"/>
    <property type="project" value="UniProtKB-KW"/>
</dbReference>
<organism evidence="5 6">
    <name type="scientific">Acuticoccus mangrovi</name>
    <dbReference type="NCBI Taxonomy" id="2796142"/>
    <lineage>
        <taxon>Bacteria</taxon>
        <taxon>Pseudomonadati</taxon>
        <taxon>Pseudomonadota</taxon>
        <taxon>Alphaproteobacteria</taxon>
        <taxon>Hyphomicrobiales</taxon>
        <taxon>Amorphaceae</taxon>
        <taxon>Acuticoccus</taxon>
    </lineage>
</organism>
<name>A0A934IRG2_9HYPH</name>